<organism evidence="3 4">
    <name type="scientific">Cynara cardunculus var. scolymus</name>
    <name type="common">Globe artichoke</name>
    <name type="synonym">Cynara scolymus</name>
    <dbReference type="NCBI Taxonomy" id="59895"/>
    <lineage>
        <taxon>Eukaryota</taxon>
        <taxon>Viridiplantae</taxon>
        <taxon>Streptophyta</taxon>
        <taxon>Embryophyta</taxon>
        <taxon>Tracheophyta</taxon>
        <taxon>Spermatophyta</taxon>
        <taxon>Magnoliopsida</taxon>
        <taxon>eudicotyledons</taxon>
        <taxon>Gunneridae</taxon>
        <taxon>Pentapetalae</taxon>
        <taxon>asterids</taxon>
        <taxon>campanulids</taxon>
        <taxon>Asterales</taxon>
        <taxon>Asteraceae</taxon>
        <taxon>Carduoideae</taxon>
        <taxon>Cardueae</taxon>
        <taxon>Carduinae</taxon>
        <taxon>Cynara</taxon>
    </lineage>
</organism>
<sequence length="148" mass="16133">MNHSRRQLPPVAPHKRKERDETFDFLKPSTPIIRSSSSKLAKPKPFAPGPRPMAPIKPFKAADTLPANNILLAGYLAHEFLTKGTLFGQSYDPAHAKPAPALSAASSAVVEENVNEHDMKFENCMCIEVLYGTCINAMTCVAVLVFVG</sequence>
<feature type="region of interest" description="Disordered" evidence="1">
    <location>
        <begin position="1"/>
        <end position="53"/>
    </location>
</feature>
<reference evidence="3 4" key="1">
    <citation type="journal article" date="2016" name="Sci. Rep.">
        <title>The genome sequence of the outbreeding globe artichoke constructed de novo incorporating a phase-aware low-pass sequencing strategy of F1 progeny.</title>
        <authorList>
            <person name="Scaglione D."/>
            <person name="Reyes-Chin-Wo S."/>
            <person name="Acquadro A."/>
            <person name="Froenicke L."/>
            <person name="Portis E."/>
            <person name="Beitel C."/>
            <person name="Tirone M."/>
            <person name="Mauro R."/>
            <person name="Lo Monaco A."/>
            <person name="Mauromicale G."/>
            <person name="Faccioli P."/>
            <person name="Cattivelli L."/>
            <person name="Rieseberg L."/>
            <person name="Michelmore R."/>
            <person name="Lanteri S."/>
        </authorList>
    </citation>
    <scope>NUCLEOTIDE SEQUENCE [LARGE SCALE GENOMIC DNA]</scope>
    <source>
        <strain evidence="3">2C</strain>
    </source>
</reference>
<accession>A0A124SCM2</accession>
<evidence type="ECO:0000256" key="2">
    <source>
        <dbReference type="SAM" id="Phobius"/>
    </source>
</evidence>
<dbReference type="Gramene" id="KVH94257">
    <property type="protein sequence ID" value="KVH94257"/>
    <property type="gene ID" value="Ccrd_003652"/>
</dbReference>
<gene>
    <name evidence="3" type="ORF">Ccrd_003652</name>
</gene>
<evidence type="ECO:0000313" key="3">
    <source>
        <dbReference type="EMBL" id="KVH94257.1"/>
    </source>
</evidence>
<keyword evidence="4" id="KW-1185">Reference proteome</keyword>
<keyword evidence="2" id="KW-0472">Membrane</keyword>
<dbReference type="PANTHER" id="PTHR34657">
    <property type="entry name" value="EMBRYO SAC DEVELOPMENT ARREST 6"/>
    <property type="match status" value="1"/>
</dbReference>
<evidence type="ECO:0000256" key="1">
    <source>
        <dbReference type="SAM" id="MobiDB-lite"/>
    </source>
</evidence>
<evidence type="ECO:0000313" key="4">
    <source>
        <dbReference type="Proteomes" id="UP000243975"/>
    </source>
</evidence>
<name>A0A124SCM2_CYNCS</name>
<keyword evidence="2" id="KW-0812">Transmembrane</keyword>
<comment type="caution">
    <text evidence="3">The sequence shown here is derived from an EMBL/GenBank/DDBJ whole genome shotgun (WGS) entry which is preliminary data.</text>
</comment>
<keyword evidence="2" id="KW-1133">Transmembrane helix</keyword>
<dbReference type="EMBL" id="LEKV01004559">
    <property type="protein sequence ID" value="KVH94257.1"/>
    <property type="molecule type" value="Genomic_DNA"/>
</dbReference>
<proteinExistence type="predicted"/>
<dbReference type="PANTHER" id="PTHR34657:SF10">
    <property type="entry name" value="F21M11.6 PROTEIN"/>
    <property type="match status" value="1"/>
</dbReference>
<dbReference type="Proteomes" id="UP000243975">
    <property type="component" value="Unassembled WGS sequence"/>
</dbReference>
<dbReference type="AlphaFoldDB" id="A0A124SCM2"/>
<protein>
    <submittedName>
        <fullName evidence="3">Uncharacterized protein</fullName>
    </submittedName>
</protein>
<feature type="transmembrane region" description="Helical" evidence="2">
    <location>
        <begin position="129"/>
        <end position="147"/>
    </location>
</feature>